<evidence type="ECO:0000313" key="15">
    <source>
        <dbReference type="Proteomes" id="UP001597512"/>
    </source>
</evidence>
<gene>
    <name evidence="14" type="ORF">ACFS25_03450</name>
</gene>
<evidence type="ECO:0000256" key="5">
    <source>
        <dbReference type="ARBA" id="ARBA00023002"/>
    </source>
</evidence>
<evidence type="ECO:0000256" key="10">
    <source>
        <dbReference type="ARBA" id="ARBA00042639"/>
    </source>
</evidence>
<comment type="similarity">
    <text evidence="9">Belongs to the peroxiredoxin family. BCP/PrxQ subfamily.</text>
</comment>
<dbReference type="EC" id="1.11.1.24" evidence="2"/>
<keyword evidence="5" id="KW-0560">Oxidoreductase</keyword>
<dbReference type="PANTHER" id="PTHR42801">
    <property type="entry name" value="THIOREDOXIN-DEPENDENT PEROXIDE REDUCTASE"/>
    <property type="match status" value="1"/>
</dbReference>
<dbReference type="InterPro" id="IPR000866">
    <property type="entry name" value="AhpC/TSA"/>
</dbReference>
<dbReference type="Gene3D" id="3.40.30.10">
    <property type="entry name" value="Glutaredoxin"/>
    <property type="match status" value="1"/>
</dbReference>
<dbReference type="PANTHER" id="PTHR42801:SF7">
    <property type="entry name" value="SLL1159 PROTEIN"/>
    <property type="match status" value="1"/>
</dbReference>
<evidence type="ECO:0000256" key="8">
    <source>
        <dbReference type="ARBA" id="ARBA00032824"/>
    </source>
</evidence>
<proteinExistence type="inferred from homology"/>
<evidence type="ECO:0000256" key="7">
    <source>
        <dbReference type="ARBA" id="ARBA00023284"/>
    </source>
</evidence>
<evidence type="ECO:0000256" key="4">
    <source>
        <dbReference type="ARBA" id="ARBA00022862"/>
    </source>
</evidence>
<dbReference type="EMBL" id="JBHUOM010000001">
    <property type="protein sequence ID" value="MFD2932818.1"/>
    <property type="molecule type" value="Genomic_DNA"/>
</dbReference>
<name>A0ABW6ADQ9_9BACT</name>
<comment type="catalytic activity">
    <reaction evidence="11">
        <text>a hydroperoxide + [thioredoxin]-dithiol = an alcohol + [thioredoxin]-disulfide + H2O</text>
        <dbReference type="Rhea" id="RHEA:62620"/>
        <dbReference type="Rhea" id="RHEA-COMP:10698"/>
        <dbReference type="Rhea" id="RHEA-COMP:10700"/>
        <dbReference type="ChEBI" id="CHEBI:15377"/>
        <dbReference type="ChEBI" id="CHEBI:29950"/>
        <dbReference type="ChEBI" id="CHEBI:30879"/>
        <dbReference type="ChEBI" id="CHEBI:35924"/>
        <dbReference type="ChEBI" id="CHEBI:50058"/>
        <dbReference type="EC" id="1.11.1.24"/>
    </reaction>
</comment>
<dbReference type="Pfam" id="PF00578">
    <property type="entry name" value="AhpC-TSA"/>
    <property type="match status" value="1"/>
</dbReference>
<keyword evidence="4" id="KW-0049">Antioxidant</keyword>
<accession>A0ABW6ADQ9</accession>
<protein>
    <recommendedName>
        <fullName evidence="2">thioredoxin-dependent peroxiredoxin</fullName>
        <ecNumber evidence="2">1.11.1.24</ecNumber>
    </recommendedName>
    <alternativeName>
        <fullName evidence="8">Thioredoxin peroxidase</fullName>
    </alternativeName>
    <alternativeName>
        <fullName evidence="10">Thioredoxin-dependent peroxiredoxin Bcp</fullName>
    </alternativeName>
</protein>
<keyword evidence="6" id="KW-1015">Disulfide bond</keyword>
<organism evidence="14 15">
    <name type="scientific">Spirosoma flavum</name>
    <dbReference type="NCBI Taxonomy" id="2048557"/>
    <lineage>
        <taxon>Bacteria</taxon>
        <taxon>Pseudomonadati</taxon>
        <taxon>Bacteroidota</taxon>
        <taxon>Cytophagia</taxon>
        <taxon>Cytophagales</taxon>
        <taxon>Cytophagaceae</taxon>
        <taxon>Spirosoma</taxon>
    </lineage>
</organism>
<dbReference type="SUPFAM" id="SSF52833">
    <property type="entry name" value="Thioredoxin-like"/>
    <property type="match status" value="1"/>
</dbReference>
<dbReference type="PROSITE" id="PS51352">
    <property type="entry name" value="THIOREDOXIN_2"/>
    <property type="match status" value="1"/>
</dbReference>
<feature type="signal peptide" evidence="12">
    <location>
        <begin position="1"/>
        <end position="20"/>
    </location>
</feature>
<evidence type="ECO:0000259" key="13">
    <source>
        <dbReference type="PROSITE" id="PS51352"/>
    </source>
</evidence>
<evidence type="ECO:0000256" key="2">
    <source>
        <dbReference type="ARBA" id="ARBA00013017"/>
    </source>
</evidence>
<evidence type="ECO:0000256" key="1">
    <source>
        <dbReference type="ARBA" id="ARBA00003330"/>
    </source>
</evidence>
<reference evidence="15" key="1">
    <citation type="journal article" date="2019" name="Int. J. Syst. Evol. Microbiol.">
        <title>The Global Catalogue of Microorganisms (GCM) 10K type strain sequencing project: providing services to taxonomists for standard genome sequencing and annotation.</title>
        <authorList>
            <consortium name="The Broad Institute Genomics Platform"/>
            <consortium name="The Broad Institute Genome Sequencing Center for Infectious Disease"/>
            <person name="Wu L."/>
            <person name="Ma J."/>
        </authorList>
    </citation>
    <scope>NUCLEOTIDE SEQUENCE [LARGE SCALE GENOMIC DNA]</scope>
    <source>
        <strain evidence="15">KCTC 52490</strain>
    </source>
</reference>
<dbReference type="RefSeq" id="WP_381497005.1">
    <property type="nucleotide sequence ID" value="NZ_JBHUOM010000001.1"/>
</dbReference>
<evidence type="ECO:0000256" key="12">
    <source>
        <dbReference type="SAM" id="SignalP"/>
    </source>
</evidence>
<keyword evidence="3" id="KW-0575">Peroxidase</keyword>
<dbReference type="CDD" id="cd02970">
    <property type="entry name" value="PRX_like2"/>
    <property type="match status" value="1"/>
</dbReference>
<evidence type="ECO:0000256" key="11">
    <source>
        <dbReference type="ARBA" id="ARBA00049091"/>
    </source>
</evidence>
<feature type="domain" description="Thioredoxin" evidence="13">
    <location>
        <begin position="32"/>
        <end position="200"/>
    </location>
</feature>
<evidence type="ECO:0000256" key="6">
    <source>
        <dbReference type="ARBA" id="ARBA00023157"/>
    </source>
</evidence>
<comment type="function">
    <text evidence="1">Thiol-specific peroxidase that catalyzes the reduction of hydrogen peroxide and organic hydroperoxides to water and alcohols, respectively. Plays a role in cell protection against oxidative stress by detoxifying peroxides and as sensor of hydrogen peroxide-mediated signaling events.</text>
</comment>
<keyword evidence="12" id="KW-0732">Signal</keyword>
<feature type="chain" id="PRO_5046794545" description="thioredoxin-dependent peroxiredoxin" evidence="12">
    <location>
        <begin position="21"/>
        <end position="200"/>
    </location>
</feature>
<sequence length="200" mass="21921">MKSILSISLLALLFAFTTGIDVPQKPEDISPLLIGETIPDVHLQTLDGKSISLLSEIAKKPTLLVFYRGGWCPYCSRQLAELRTLEPDLEKMGYQLIAVSTDSPENLKSTLDKNHLNYTLLSDADVTAAKAFGLAFKAPISYSSTLEKGSNGKNTEKLLPVPAVFLLNQQGIIKFEYINPNFKERLPGKLLKAAAEAVLD</sequence>
<evidence type="ECO:0000256" key="3">
    <source>
        <dbReference type="ARBA" id="ARBA00022559"/>
    </source>
</evidence>
<dbReference type="InterPro" id="IPR036249">
    <property type="entry name" value="Thioredoxin-like_sf"/>
</dbReference>
<dbReference type="Proteomes" id="UP001597512">
    <property type="component" value="Unassembled WGS sequence"/>
</dbReference>
<keyword evidence="7" id="KW-0676">Redox-active center</keyword>
<dbReference type="InterPro" id="IPR050924">
    <property type="entry name" value="Peroxiredoxin_BCP/PrxQ"/>
</dbReference>
<evidence type="ECO:0000256" key="9">
    <source>
        <dbReference type="ARBA" id="ARBA00038489"/>
    </source>
</evidence>
<evidence type="ECO:0000313" key="14">
    <source>
        <dbReference type="EMBL" id="MFD2932818.1"/>
    </source>
</evidence>
<keyword evidence="15" id="KW-1185">Reference proteome</keyword>
<comment type="caution">
    <text evidence="14">The sequence shown here is derived from an EMBL/GenBank/DDBJ whole genome shotgun (WGS) entry which is preliminary data.</text>
</comment>
<dbReference type="InterPro" id="IPR013766">
    <property type="entry name" value="Thioredoxin_domain"/>
</dbReference>